<dbReference type="InterPro" id="IPR035895">
    <property type="entry name" value="HPr-like_sf"/>
</dbReference>
<dbReference type="PANTHER" id="PTHR33705:SF2">
    <property type="entry name" value="PHOSPHOCARRIER PROTEIN NPR"/>
    <property type="match status" value="1"/>
</dbReference>
<dbReference type="EMBL" id="DXBJ01000062">
    <property type="protein sequence ID" value="HIZ58599.1"/>
    <property type="molecule type" value="Genomic_DNA"/>
</dbReference>
<dbReference type="NCBIfam" id="TIGR01003">
    <property type="entry name" value="PTS_HPr_family"/>
    <property type="match status" value="1"/>
</dbReference>
<proteinExistence type="predicted"/>
<dbReference type="Pfam" id="PF00381">
    <property type="entry name" value="PTS-HPr"/>
    <property type="match status" value="1"/>
</dbReference>
<reference evidence="5" key="2">
    <citation type="submission" date="2021-04" db="EMBL/GenBank/DDBJ databases">
        <authorList>
            <person name="Gilroy R."/>
        </authorList>
    </citation>
    <scope>NUCLEOTIDE SEQUENCE</scope>
    <source>
        <strain evidence="5">ChiBcec16-3735</strain>
    </source>
</reference>
<dbReference type="CDD" id="cd00367">
    <property type="entry name" value="PTS-HPr_like"/>
    <property type="match status" value="1"/>
</dbReference>
<dbReference type="SUPFAM" id="SSF55594">
    <property type="entry name" value="HPr-like"/>
    <property type="match status" value="1"/>
</dbReference>
<dbReference type="InterPro" id="IPR000032">
    <property type="entry name" value="HPr-like"/>
</dbReference>
<accession>A0A9D2FH09</accession>
<keyword evidence="3" id="KW-0598">Phosphotransferase system</keyword>
<dbReference type="PROSITE" id="PS51350">
    <property type="entry name" value="PTS_HPR_DOM"/>
    <property type="match status" value="1"/>
</dbReference>
<evidence type="ECO:0000256" key="3">
    <source>
        <dbReference type="ARBA" id="ARBA00022683"/>
    </source>
</evidence>
<evidence type="ECO:0000313" key="6">
    <source>
        <dbReference type="Proteomes" id="UP000824065"/>
    </source>
</evidence>
<comment type="subcellular location">
    <subcellularLocation>
        <location evidence="1">Cytoplasm</location>
    </subcellularLocation>
</comment>
<dbReference type="Proteomes" id="UP000824065">
    <property type="component" value="Unassembled WGS sequence"/>
</dbReference>
<keyword evidence="2" id="KW-0963">Cytoplasm</keyword>
<comment type="caution">
    <text evidence="5">The sequence shown here is derived from an EMBL/GenBank/DDBJ whole genome shotgun (WGS) entry which is preliminary data.</text>
</comment>
<dbReference type="GO" id="GO:0009401">
    <property type="term" value="P:phosphoenolpyruvate-dependent sugar phosphotransferase system"/>
    <property type="evidence" value="ECO:0007669"/>
    <property type="project" value="UniProtKB-KW"/>
</dbReference>
<dbReference type="AlphaFoldDB" id="A0A9D2FH09"/>
<evidence type="ECO:0000313" key="5">
    <source>
        <dbReference type="EMBL" id="HIZ58599.1"/>
    </source>
</evidence>
<evidence type="ECO:0000256" key="2">
    <source>
        <dbReference type="ARBA" id="ARBA00022490"/>
    </source>
</evidence>
<reference evidence="5" key="1">
    <citation type="journal article" date="2021" name="PeerJ">
        <title>Extensive microbial diversity within the chicken gut microbiome revealed by metagenomics and culture.</title>
        <authorList>
            <person name="Gilroy R."/>
            <person name="Ravi A."/>
            <person name="Getino M."/>
            <person name="Pursley I."/>
            <person name="Horton D.L."/>
            <person name="Alikhan N.F."/>
            <person name="Baker D."/>
            <person name="Gharbi K."/>
            <person name="Hall N."/>
            <person name="Watson M."/>
            <person name="Adriaenssens E.M."/>
            <person name="Foster-Nyarko E."/>
            <person name="Jarju S."/>
            <person name="Secka A."/>
            <person name="Antonio M."/>
            <person name="Oren A."/>
            <person name="Chaudhuri R.R."/>
            <person name="La Ragione R."/>
            <person name="Hildebrand F."/>
            <person name="Pallen M.J."/>
        </authorList>
    </citation>
    <scope>NUCLEOTIDE SEQUENCE</scope>
    <source>
        <strain evidence="5">ChiBcec16-3735</strain>
    </source>
</reference>
<dbReference type="PRINTS" id="PR00107">
    <property type="entry name" value="PHOSPHOCPHPR"/>
</dbReference>
<name>A0A9D2FH09_9FIRM</name>
<organism evidence="5 6">
    <name type="scientific">Candidatus Faecalibacterium gallistercoris</name>
    <dbReference type="NCBI Taxonomy" id="2838579"/>
    <lineage>
        <taxon>Bacteria</taxon>
        <taxon>Bacillati</taxon>
        <taxon>Bacillota</taxon>
        <taxon>Clostridia</taxon>
        <taxon>Eubacteriales</taxon>
        <taxon>Oscillospiraceae</taxon>
        <taxon>Faecalibacterium</taxon>
    </lineage>
</organism>
<feature type="domain" description="HPr" evidence="4">
    <location>
        <begin position="1"/>
        <end position="86"/>
    </location>
</feature>
<dbReference type="GO" id="GO:0005737">
    <property type="term" value="C:cytoplasm"/>
    <property type="evidence" value="ECO:0007669"/>
    <property type="project" value="UniProtKB-SubCell"/>
</dbReference>
<protein>
    <submittedName>
        <fullName evidence="5">HPr family phosphocarrier protein</fullName>
    </submittedName>
</protein>
<dbReference type="PANTHER" id="PTHR33705">
    <property type="entry name" value="PHOSPHOCARRIER PROTEIN HPR"/>
    <property type="match status" value="1"/>
</dbReference>
<sequence length="86" mass="8810">MKSFTCTIRDKEGLHARPAGLLAAAAKKYAGTNVTIAKGDKSGDAKKIFKIMSLAVKCGDSVTITADGPDEDAALAETRAVLEGAG</sequence>
<dbReference type="Gene3D" id="3.30.1340.10">
    <property type="entry name" value="HPr-like"/>
    <property type="match status" value="1"/>
</dbReference>
<evidence type="ECO:0000256" key="1">
    <source>
        <dbReference type="ARBA" id="ARBA00004496"/>
    </source>
</evidence>
<evidence type="ECO:0000259" key="4">
    <source>
        <dbReference type="PROSITE" id="PS51350"/>
    </source>
</evidence>
<dbReference type="InterPro" id="IPR050399">
    <property type="entry name" value="HPr"/>
</dbReference>
<gene>
    <name evidence="5" type="ORF">H9725_08495</name>
</gene>